<evidence type="ECO:0000313" key="1">
    <source>
        <dbReference type="EMBL" id="RAK65347.1"/>
    </source>
</evidence>
<gene>
    <name evidence="1" type="ORF">DJ019_10240</name>
</gene>
<dbReference type="AlphaFoldDB" id="A0A328BEH2"/>
<dbReference type="EMBL" id="QFYS01000004">
    <property type="protein sequence ID" value="RAK65347.1"/>
    <property type="molecule type" value="Genomic_DNA"/>
</dbReference>
<name>A0A328BEH2_9CAUL</name>
<keyword evidence="2" id="KW-1185">Reference proteome</keyword>
<reference evidence="1 2" key="1">
    <citation type="submission" date="2018-05" db="EMBL/GenBank/DDBJ databases">
        <authorList>
            <person name="Lanie J.A."/>
            <person name="Ng W.-L."/>
            <person name="Kazmierczak K.M."/>
            <person name="Andrzejewski T.M."/>
            <person name="Davidsen T.M."/>
            <person name="Wayne K.J."/>
            <person name="Tettelin H."/>
            <person name="Glass J.I."/>
            <person name="Rusch D."/>
            <person name="Podicherti R."/>
            <person name="Tsui H.-C.T."/>
            <person name="Winkler M.E."/>
        </authorList>
    </citation>
    <scope>NUCLEOTIDE SEQUENCE [LARGE SCALE GENOMIC DNA]</scope>
    <source>
        <strain evidence="1 2">BUT-10</strain>
    </source>
</reference>
<comment type="caution">
    <text evidence="1">The sequence shown here is derived from an EMBL/GenBank/DDBJ whole genome shotgun (WGS) entry which is preliminary data.</text>
</comment>
<dbReference type="Proteomes" id="UP000249524">
    <property type="component" value="Unassembled WGS sequence"/>
</dbReference>
<accession>A0A328BEH2</accession>
<evidence type="ECO:0000313" key="2">
    <source>
        <dbReference type="Proteomes" id="UP000249524"/>
    </source>
</evidence>
<protein>
    <submittedName>
        <fullName evidence="1">Uncharacterized protein</fullName>
    </submittedName>
</protein>
<proteinExistence type="predicted"/>
<sequence>MPQCRLAEHGFQVHTATDAKAMDRAHSGEVELIQAGGSLFARHAARPLSFGTARGAPRLKRQGDPP</sequence>
<organism evidence="1 2">
    <name type="scientific">Phenylobacterium kunshanense</name>
    <dbReference type="NCBI Taxonomy" id="1445034"/>
    <lineage>
        <taxon>Bacteria</taxon>
        <taxon>Pseudomonadati</taxon>
        <taxon>Pseudomonadota</taxon>
        <taxon>Alphaproteobacteria</taxon>
        <taxon>Caulobacterales</taxon>
        <taxon>Caulobacteraceae</taxon>
        <taxon>Phenylobacterium</taxon>
    </lineage>
</organism>